<dbReference type="GO" id="GO:0004672">
    <property type="term" value="F:protein kinase activity"/>
    <property type="evidence" value="ECO:0007669"/>
    <property type="project" value="UniProtKB-ARBA"/>
</dbReference>
<accession>A0A1X7ANY5</accession>
<dbReference type="RefSeq" id="WP_165767333.1">
    <property type="nucleotide sequence ID" value="NZ_CBCSCN010000005.1"/>
</dbReference>
<dbReference type="GO" id="GO:0000160">
    <property type="term" value="P:phosphorelay signal transduction system"/>
    <property type="evidence" value="ECO:0007669"/>
    <property type="project" value="UniProtKB-KW"/>
</dbReference>
<dbReference type="Proteomes" id="UP000196573">
    <property type="component" value="Unassembled WGS sequence"/>
</dbReference>
<evidence type="ECO:0000313" key="5">
    <source>
        <dbReference type="Proteomes" id="UP000196573"/>
    </source>
</evidence>
<feature type="modified residue" description="Phosphohistidine" evidence="2">
    <location>
        <position position="53"/>
    </location>
</feature>
<protein>
    <submittedName>
        <fullName evidence="4">Hpt domain protein</fullName>
    </submittedName>
</protein>
<proteinExistence type="predicted"/>
<name>A0A1X7ANY5_9GAMM</name>
<dbReference type="CDD" id="cd00088">
    <property type="entry name" value="HPT"/>
    <property type="match status" value="1"/>
</dbReference>
<dbReference type="Gene3D" id="1.20.120.160">
    <property type="entry name" value="HPT domain"/>
    <property type="match status" value="1"/>
</dbReference>
<dbReference type="EMBL" id="FWPT01000010">
    <property type="protein sequence ID" value="SMA49996.1"/>
    <property type="molecule type" value="Genomic_DNA"/>
</dbReference>
<dbReference type="PROSITE" id="PS50894">
    <property type="entry name" value="HPT"/>
    <property type="match status" value="1"/>
</dbReference>
<evidence type="ECO:0000256" key="1">
    <source>
        <dbReference type="ARBA" id="ARBA00023012"/>
    </source>
</evidence>
<evidence type="ECO:0000259" key="3">
    <source>
        <dbReference type="PROSITE" id="PS50894"/>
    </source>
</evidence>
<keyword evidence="5" id="KW-1185">Reference proteome</keyword>
<keyword evidence="2" id="KW-0597">Phosphoprotein</keyword>
<evidence type="ECO:0000256" key="2">
    <source>
        <dbReference type="PROSITE-ProRule" id="PRU00110"/>
    </source>
</evidence>
<gene>
    <name evidence="4" type="ORF">EHSB41UT_03787</name>
</gene>
<dbReference type="SMART" id="SM00073">
    <property type="entry name" value="HPT"/>
    <property type="match status" value="1"/>
</dbReference>
<dbReference type="AlphaFoldDB" id="A0A1X7ANY5"/>
<reference evidence="4 5" key="1">
    <citation type="submission" date="2017-03" db="EMBL/GenBank/DDBJ databases">
        <authorList>
            <person name="Afonso C.L."/>
            <person name="Miller P.J."/>
            <person name="Scott M.A."/>
            <person name="Spackman E."/>
            <person name="Goraichik I."/>
            <person name="Dimitrov K.M."/>
            <person name="Suarez D.L."/>
            <person name="Swayne D.E."/>
        </authorList>
    </citation>
    <scope>NUCLEOTIDE SEQUENCE [LARGE SCALE GENOMIC DNA]</scope>
    <source>
        <strain evidence="4">SB41UT1</strain>
    </source>
</reference>
<dbReference type="InterPro" id="IPR008207">
    <property type="entry name" value="Sig_transdc_His_kin_Hpt_dom"/>
</dbReference>
<evidence type="ECO:0000313" key="4">
    <source>
        <dbReference type="EMBL" id="SMA49996.1"/>
    </source>
</evidence>
<sequence length="108" mass="11936">MLNLESLHEMVGNDPDMVKELLGQFIETTQDDMRNLQDAIAAGNTRDVAGLAHRIKGSCFVVGASQLAEFADLLERDGREDNASRFDDLSSKIAAEFQQVLNAIDKLR</sequence>
<feature type="domain" description="HPt" evidence="3">
    <location>
        <begin position="14"/>
        <end position="108"/>
    </location>
</feature>
<dbReference type="SUPFAM" id="SSF47226">
    <property type="entry name" value="Histidine-containing phosphotransfer domain, HPT domain"/>
    <property type="match status" value="1"/>
</dbReference>
<dbReference type="InterPro" id="IPR036641">
    <property type="entry name" value="HPT_dom_sf"/>
</dbReference>
<organism evidence="4 5">
    <name type="scientific">Parendozoicomonas haliclonae</name>
    <dbReference type="NCBI Taxonomy" id="1960125"/>
    <lineage>
        <taxon>Bacteria</taxon>
        <taxon>Pseudomonadati</taxon>
        <taxon>Pseudomonadota</taxon>
        <taxon>Gammaproteobacteria</taxon>
        <taxon>Oceanospirillales</taxon>
        <taxon>Endozoicomonadaceae</taxon>
        <taxon>Parendozoicomonas</taxon>
    </lineage>
</organism>
<dbReference type="Pfam" id="PF01627">
    <property type="entry name" value="Hpt"/>
    <property type="match status" value="1"/>
</dbReference>
<keyword evidence="1" id="KW-0902">Two-component regulatory system</keyword>